<gene>
    <name evidence="22" type="ORF">RND71_007101</name>
</gene>
<comment type="caution">
    <text evidence="22">The sequence shown here is derived from an EMBL/GenBank/DDBJ whole genome shotgun (WGS) entry which is preliminary data.</text>
</comment>
<dbReference type="InterPro" id="IPR000858">
    <property type="entry name" value="S_locus_glycoprot_dom"/>
</dbReference>
<dbReference type="FunFam" id="1.10.510.10:FF:000237">
    <property type="entry name" value="G-type lectin S-receptor-like serine/threonine-protein kinase"/>
    <property type="match status" value="1"/>
</dbReference>
<dbReference type="InterPro" id="IPR017441">
    <property type="entry name" value="Protein_kinase_ATP_BS"/>
</dbReference>
<evidence type="ECO:0000256" key="6">
    <source>
        <dbReference type="ARBA" id="ARBA00022692"/>
    </source>
</evidence>
<dbReference type="InterPro" id="IPR000719">
    <property type="entry name" value="Prot_kinase_dom"/>
</dbReference>
<keyword evidence="16" id="KW-0325">Glycoprotein</keyword>
<evidence type="ECO:0000256" key="1">
    <source>
        <dbReference type="ARBA" id="ARBA00004479"/>
    </source>
</evidence>
<dbReference type="InterPro" id="IPR036426">
    <property type="entry name" value="Bulb-type_lectin_dom_sf"/>
</dbReference>
<dbReference type="GO" id="GO:0005524">
    <property type="term" value="F:ATP binding"/>
    <property type="evidence" value="ECO:0007669"/>
    <property type="project" value="UniProtKB-UniRule"/>
</dbReference>
<protein>
    <recommendedName>
        <fullName evidence="2">non-specific serine/threonine protein kinase</fullName>
        <ecNumber evidence="2">2.7.11.1</ecNumber>
    </recommendedName>
</protein>
<dbReference type="InterPro" id="IPR011009">
    <property type="entry name" value="Kinase-like_dom_sf"/>
</dbReference>
<evidence type="ECO:0000256" key="19">
    <source>
        <dbReference type="PROSITE-ProRule" id="PRU10141"/>
    </source>
</evidence>
<feature type="transmembrane region" description="Helical" evidence="20">
    <location>
        <begin position="331"/>
        <end position="358"/>
    </location>
</feature>
<evidence type="ECO:0000256" key="5">
    <source>
        <dbReference type="ARBA" id="ARBA00022679"/>
    </source>
</evidence>
<dbReference type="SUPFAM" id="SSF51110">
    <property type="entry name" value="alpha-D-mannose-specific plant lectins"/>
    <property type="match status" value="1"/>
</dbReference>
<dbReference type="FunFam" id="2.90.10.30:FF:000001">
    <property type="entry name" value="Serine/threonine-protein kinase"/>
    <property type="match status" value="1"/>
</dbReference>
<dbReference type="EC" id="2.7.11.1" evidence="2"/>
<keyword evidence="23" id="KW-1185">Reference proteome</keyword>
<dbReference type="Pfam" id="PF00069">
    <property type="entry name" value="Pkinase"/>
    <property type="match status" value="1"/>
</dbReference>
<dbReference type="SUPFAM" id="SSF56112">
    <property type="entry name" value="Protein kinase-like (PK-like)"/>
    <property type="match status" value="1"/>
</dbReference>
<dbReference type="AlphaFoldDB" id="A0AAE1SLQ6"/>
<evidence type="ECO:0000256" key="18">
    <source>
        <dbReference type="ARBA" id="ARBA00048679"/>
    </source>
</evidence>
<dbReference type="Gene3D" id="2.90.10.30">
    <property type="match status" value="1"/>
</dbReference>
<keyword evidence="15" id="KW-0675">Receptor</keyword>
<name>A0AAE1SLQ6_9SOLA</name>
<keyword evidence="13 20" id="KW-0472">Membrane</keyword>
<evidence type="ECO:0000313" key="22">
    <source>
        <dbReference type="EMBL" id="KAK4371717.1"/>
    </source>
</evidence>
<dbReference type="CDD" id="cd14066">
    <property type="entry name" value="STKc_IRAK"/>
    <property type="match status" value="1"/>
</dbReference>
<dbReference type="Pfam" id="PF00954">
    <property type="entry name" value="S_locus_glycop"/>
    <property type="match status" value="1"/>
</dbReference>
<dbReference type="GO" id="GO:0004674">
    <property type="term" value="F:protein serine/threonine kinase activity"/>
    <property type="evidence" value="ECO:0007669"/>
    <property type="project" value="UniProtKB-KW"/>
</dbReference>
<dbReference type="Proteomes" id="UP001291623">
    <property type="component" value="Unassembled WGS sequence"/>
</dbReference>
<proteinExistence type="predicted"/>
<dbReference type="InterPro" id="IPR051343">
    <property type="entry name" value="G-type_lectin_kinases/EP1-like"/>
</dbReference>
<evidence type="ECO:0000256" key="3">
    <source>
        <dbReference type="ARBA" id="ARBA00022527"/>
    </source>
</evidence>
<dbReference type="Gene3D" id="1.10.510.10">
    <property type="entry name" value="Transferase(Phosphotransferase) domain 1"/>
    <property type="match status" value="1"/>
</dbReference>
<dbReference type="PANTHER" id="PTHR47976:SF119">
    <property type="entry name" value="G-TYPE LECTIN S-RECEPTOR-LIKE SERINE_THREONINE-PROTEIN KINASE RLK1"/>
    <property type="match status" value="1"/>
</dbReference>
<keyword evidence="7" id="KW-0732">Signal</keyword>
<dbReference type="GO" id="GO:0016020">
    <property type="term" value="C:membrane"/>
    <property type="evidence" value="ECO:0007669"/>
    <property type="project" value="UniProtKB-SubCell"/>
</dbReference>
<dbReference type="CDD" id="cd01098">
    <property type="entry name" value="PAN_AP_plant"/>
    <property type="match status" value="1"/>
</dbReference>
<dbReference type="PANTHER" id="PTHR47976">
    <property type="entry name" value="G-TYPE LECTIN S-RECEPTOR-LIKE SERINE/THREONINE-PROTEIN KINASE SD2-5"/>
    <property type="match status" value="1"/>
</dbReference>
<evidence type="ECO:0000259" key="21">
    <source>
        <dbReference type="PROSITE" id="PS50011"/>
    </source>
</evidence>
<dbReference type="GO" id="GO:0030246">
    <property type="term" value="F:carbohydrate binding"/>
    <property type="evidence" value="ECO:0007669"/>
    <property type="project" value="UniProtKB-KW"/>
</dbReference>
<evidence type="ECO:0000256" key="15">
    <source>
        <dbReference type="ARBA" id="ARBA00023170"/>
    </source>
</evidence>
<dbReference type="PROSITE" id="PS00107">
    <property type="entry name" value="PROTEIN_KINASE_ATP"/>
    <property type="match status" value="1"/>
</dbReference>
<comment type="subcellular location">
    <subcellularLocation>
        <location evidence="1">Membrane</location>
        <topology evidence="1">Single-pass type I membrane protein</topology>
    </subcellularLocation>
</comment>
<evidence type="ECO:0000256" key="14">
    <source>
        <dbReference type="ARBA" id="ARBA00023157"/>
    </source>
</evidence>
<dbReference type="PROSITE" id="PS50011">
    <property type="entry name" value="PROTEIN_KINASE_DOM"/>
    <property type="match status" value="1"/>
</dbReference>
<evidence type="ECO:0000256" key="10">
    <source>
        <dbReference type="ARBA" id="ARBA00022777"/>
    </source>
</evidence>
<keyword evidence="6 20" id="KW-0812">Transmembrane</keyword>
<dbReference type="Gene3D" id="3.30.200.20">
    <property type="entry name" value="Phosphorylase Kinase, domain 1"/>
    <property type="match status" value="1"/>
</dbReference>
<keyword evidence="14" id="KW-1015">Disulfide bond</keyword>
<evidence type="ECO:0000256" key="13">
    <source>
        <dbReference type="ARBA" id="ARBA00023136"/>
    </source>
</evidence>
<sequence>MNDTGNFVVMGSDSTDPLWETFRNPTDTLLPEQILERGGFLVSQRSQANFTQGRFYLRMLDNGNLVLVTQSVPTNSDYDDEYYNSQTSDTTNATNSGDKLVFEENGVMYVLKLNNQRVILTPQSVPSASQNYHHVTLNFDGVLTHYYHSRSSNSSGWNILWSQPDNICIEIDGDNGPGACGYNNICDRGTNNRPVCKCPQGYSLVDRNDAYGDCKPDFSISCDEVGRGSPEDLYSFITIRDTDWPKSDFQQISPSTEQDCQSACLHDCLCAVAIYRSNSCWKKKLPLSNGRKDVSLNAKAFMKIRKDGVPRPPSPGIPNGGSHQSKKWRNLAIMASSLLGSSVLVNVLLIGVFCWGFFHIYKRRVNAFRPTSHVTGSVCHSFTYKELVEATKEFTEELGRGAFGIVYKGVLSGGSRNVVAIKKLDRVAHEAEKDFMTEVNVISQTHHKNLVRLIGYCNEGPHRLLVYEYMSNGTLASYIYGDPKPNWSQRTKIAIGIARGLVYLHEECIMQIIHCDIKPQNILLDDYHVARIADFGLSKLLMINQSRTNTNIRGTRGYVAPEWFRNSPVTVKVDVYSFGVLLLEIITCRRCLKDDENYGPEAILTDWVLDCYQEGKLKALVESDIEALNDKKQLERFMMVGIWCIQEDPSTRPTMGKVCQMLEGAVEVTIPPCPYNLSITI</sequence>
<keyword evidence="11 19" id="KW-0067">ATP-binding</keyword>
<evidence type="ECO:0000256" key="11">
    <source>
        <dbReference type="ARBA" id="ARBA00022840"/>
    </source>
</evidence>
<keyword evidence="9 19" id="KW-0547">Nucleotide-binding</keyword>
<comment type="catalytic activity">
    <reaction evidence="18">
        <text>L-seryl-[protein] + ATP = O-phospho-L-seryl-[protein] + ADP + H(+)</text>
        <dbReference type="Rhea" id="RHEA:17989"/>
        <dbReference type="Rhea" id="RHEA-COMP:9863"/>
        <dbReference type="Rhea" id="RHEA-COMP:11604"/>
        <dbReference type="ChEBI" id="CHEBI:15378"/>
        <dbReference type="ChEBI" id="CHEBI:29999"/>
        <dbReference type="ChEBI" id="CHEBI:30616"/>
        <dbReference type="ChEBI" id="CHEBI:83421"/>
        <dbReference type="ChEBI" id="CHEBI:456216"/>
        <dbReference type="EC" id="2.7.11.1"/>
    </reaction>
</comment>
<dbReference type="GO" id="GO:0048544">
    <property type="term" value="P:recognition of pollen"/>
    <property type="evidence" value="ECO:0007669"/>
    <property type="project" value="InterPro"/>
</dbReference>
<evidence type="ECO:0000256" key="2">
    <source>
        <dbReference type="ARBA" id="ARBA00012513"/>
    </source>
</evidence>
<dbReference type="PROSITE" id="PS00108">
    <property type="entry name" value="PROTEIN_KINASE_ST"/>
    <property type="match status" value="1"/>
</dbReference>
<evidence type="ECO:0000256" key="9">
    <source>
        <dbReference type="ARBA" id="ARBA00022741"/>
    </source>
</evidence>
<keyword evidence="12 20" id="KW-1133">Transmembrane helix</keyword>
<organism evidence="22 23">
    <name type="scientific">Anisodus tanguticus</name>
    <dbReference type="NCBI Taxonomy" id="243964"/>
    <lineage>
        <taxon>Eukaryota</taxon>
        <taxon>Viridiplantae</taxon>
        <taxon>Streptophyta</taxon>
        <taxon>Embryophyta</taxon>
        <taxon>Tracheophyta</taxon>
        <taxon>Spermatophyta</taxon>
        <taxon>Magnoliopsida</taxon>
        <taxon>eudicotyledons</taxon>
        <taxon>Gunneridae</taxon>
        <taxon>Pentapetalae</taxon>
        <taxon>asterids</taxon>
        <taxon>lamiids</taxon>
        <taxon>Solanales</taxon>
        <taxon>Solanaceae</taxon>
        <taxon>Solanoideae</taxon>
        <taxon>Hyoscyameae</taxon>
        <taxon>Anisodus</taxon>
    </lineage>
</organism>
<dbReference type="SMART" id="SM00220">
    <property type="entry name" value="S_TKc"/>
    <property type="match status" value="1"/>
</dbReference>
<reference evidence="22" key="1">
    <citation type="submission" date="2023-12" db="EMBL/GenBank/DDBJ databases">
        <title>Genome assembly of Anisodus tanguticus.</title>
        <authorList>
            <person name="Wang Y.-J."/>
        </authorList>
    </citation>
    <scope>NUCLEOTIDE SEQUENCE</scope>
    <source>
        <strain evidence="22">KB-2021</strain>
        <tissue evidence="22">Leaf</tissue>
    </source>
</reference>
<keyword evidence="8" id="KW-0430">Lectin</keyword>
<evidence type="ECO:0000256" key="4">
    <source>
        <dbReference type="ARBA" id="ARBA00022536"/>
    </source>
</evidence>
<evidence type="ECO:0000256" key="17">
    <source>
        <dbReference type="ARBA" id="ARBA00047899"/>
    </source>
</evidence>
<feature type="domain" description="Protein kinase" evidence="21">
    <location>
        <begin position="392"/>
        <end position="670"/>
    </location>
</feature>
<evidence type="ECO:0000313" key="23">
    <source>
        <dbReference type="Proteomes" id="UP001291623"/>
    </source>
</evidence>
<dbReference type="FunFam" id="3.30.200.20:FF:000059">
    <property type="entry name" value="S-receptor-like serine/threonine-protein kinase"/>
    <property type="match status" value="1"/>
</dbReference>
<evidence type="ECO:0000256" key="8">
    <source>
        <dbReference type="ARBA" id="ARBA00022734"/>
    </source>
</evidence>
<accession>A0AAE1SLQ6</accession>
<evidence type="ECO:0000256" key="7">
    <source>
        <dbReference type="ARBA" id="ARBA00022729"/>
    </source>
</evidence>
<evidence type="ECO:0000256" key="20">
    <source>
        <dbReference type="SAM" id="Phobius"/>
    </source>
</evidence>
<keyword evidence="10" id="KW-0418">Kinase</keyword>
<comment type="catalytic activity">
    <reaction evidence="17">
        <text>L-threonyl-[protein] + ATP = O-phospho-L-threonyl-[protein] + ADP + H(+)</text>
        <dbReference type="Rhea" id="RHEA:46608"/>
        <dbReference type="Rhea" id="RHEA-COMP:11060"/>
        <dbReference type="Rhea" id="RHEA-COMP:11605"/>
        <dbReference type="ChEBI" id="CHEBI:15378"/>
        <dbReference type="ChEBI" id="CHEBI:30013"/>
        <dbReference type="ChEBI" id="CHEBI:30616"/>
        <dbReference type="ChEBI" id="CHEBI:61977"/>
        <dbReference type="ChEBI" id="CHEBI:456216"/>
        <dbReference type="EC" id="2.7.11.1"/>
    </reaction>
</comment>
<dbReference type="InterPro" id="IPR008271">
    <property type="entry name" value="Ser/Thr_kinase_AS"/>
</dbReference>
<keyword evidence="4" id="KW-0245">EGF-like domain</keyword>
<keyword evidence="5" id="KW-0808">Transferase</keyword>
<evidence type="ECO:0000256" key="12">
    <source>
        <dbReference type="ARBA" id="ARBA00022989"/>
    </source>
</evidence>
<evidence type="ECO:0000256" key="16">
    <source>
        <dbReference type="ARBA" id="ARBA00023180"/>
    </source>
</evidence>
<keyword evidence="3" id="KW-0723">Serine/threonine-protein kinase</keyword>
<dbReference type="EMBL" id="JAVYJV010000004">
    <property type="protein sequence ID" value="KAK4371717.1"/>
    <property type="molecule type" value="Genomic_DNA"/>
</dbReference>
<feature type="binding site" evidence="19">
    <location>
        <position position="423"/>
    </location>
    <ligand>
        <name>ATP</name>
        <dbReference type="ChEBI" id="CHEBI:30616"/>
    </ligand>
</feature>